<gene>
    <name evidence="2" type="ORF">THFILI_06380</name>
</gene>
<sequence>MRTVKELRLAGLFSYLAALVLGLLASLLVHALTGGGGKFGWEGFNFLGLLEGVFFLLVFTFTLYLAQGAVRVPCGTLLTAGLAAPRPVRAVARPVPLLEGLEAYEGRGVAVLLQEGRPVGVLGLSDQILPWEEVPVVGPEVAVTELGPLFWHHPAVFVAEGDRILGVVFRDPLLTRGGMA</sequence>
<feature type="transmembrane region" description="Helical" evidence="1">
    <location>
        <begin position="12"/>
        <end position="32"/>
    </location>
</feature>
<dbReference type="RefSeq" id="WP_038064643.1">
    <property type="nucleotide sequence ID" value="NZ_JPSL02000039.1"/>
</dbReference>
<keyword evidence="1" id="KW-0812">Transmembrane</keyword>
<keyword evidence="1" id="KW-0472">Membrane</keyword>
<dbReference type="PATRIC" id="fig|276.5.peg.1405"/>
<name>A0A0A2WSQ7_THEFI</name>
<evidence type="ECO:0000313" key="2">
    <source>
        <dbReference type="EMBL" id="KGQ21792.1"/>
    </source>
</evidence>
<reference evidence="2 3" key="1">
    <citation type="journal article" date="2015" name="Genome Announc.">
        <title>Draft Genome Sequence of the Thermophile Thermus filiformis ATCC 43280, Producer of Carotenoid-(Di)glucoside-Branched Fatty Acid (Di)esters and Source of Hyperthermostable Enzymes of Biotechnological Interest.</title>
        <authorList>
            <person name="Mandelli F."/>
            <person name="Oliveira Ramires B."/>
            <person name="Couger M.B."/>
            <person name="Paixao D.A."/>
            <person name="Camilo C.M."/>
            <person name="Polikarpov I."/>
            <person name="Prade R."/>
            <person name="Riano-Pachon D.M."/>
            <person name="Squina F.M."/>
        </authorList>
    </citation>
    <scope>NUCLEOTIDE SEQUENCE [LARGE SCALE GENOMIC DNA]</scope>
    <source>
        <strain evidence="2 3">ATCC 43280</strain>
    </source>
</reference>
<evidence type="ECO:0000256" key="1">
    <source>
        <dbReference type="SAM" id="Phobius"/>
    </source>
</evidence>
<dbReference type="EMBL" id="JPSL02000039">
    <property type="protein sequence ID" value="KGQ21792.1"/>
    <property type="molecule type" value="Genomic_DNA"/>
</dbReference>
<protein>
    <submittedName>
        <fullName evidence="2">Uncharacterized protein</fullName>
    </submittedName>
</protein>
<dbReference type="STRING" id="276.THFILI_06380"/>
<accession>A0A0A2WSQ7</accession>
<dbReference type="AlphaFoldDB" id="A0A0A2WSQ7"/>
<keyword evidence="1" id="KW-1133">Transmembrane helix</keyword>
<feature type="transmembrane region" description="Helical" evidence="1">
    <location>
        <begin position="44"/>
        <end position="66"/>
    </location>
</feature>
<evidence type="ECO:0000313" key="3">
    <source>
        <dbReference type="Proteomes" id="UP000030364"/>
    </source>
</evidence>
<dbReference type="OrthoDB" id="33281at2"/>
<organism evidence="2 3">
    <name type="scientific">Thermus filiformis</name>
    <dbReference type="NCBI Taxonomy" id="276"/>
    <lineage>
        <taxon>Bacteria</taxon>
        <taxon>Thermotogati</taxon>
        <taxon>Deinococcota</taxon>
        <taxon>Deinococci</taxon>
        <taxon>Thermales</taxon>
        <taxon>Thermaceae</taxon>
        <taxon>Thermus</taxon>
    </lineage>
</organism>
<keyword evidence="3" id="KW-1185">Reference proteome</keyword>
<proteinExistence type="predicted"/>
<comment type="caution">
    <text evidence="2">The sequence shown here is derived from an EMBL/GenBank/DDBJ whole genome shotgun (WGS) entry which is preliminary data.</text>
</comment>
<dbReference type="Proteomes" id="UP000030364">
    <property type="component" value="Unassembled WGS sequence"/>
</dbReference>